<proteinExistence type="inferred from homology"/>
<feature type="transmembrane region" description="Helical" evidence="7">
    <location>
        <begin position="273"/>
        <end position="297"/>
    </location>
</feature>
<dbReference type="PANTHER" id="PTHR43227">
    <property type="entry name" value="BLL4140 PROTEIN"/>
    <property type="match status" value="1"/>
</dbReference>
<evidence type="ECO:0000256" key="2">
    <source>
        <dbReference type="ARBA" id="ARBA00022448"/>
    </source>
</evidence>
<evidence type="ECO:0000313" key="10">
    <source>
        <dbReference type="Proteomes" id="UP001597079"/>
    </source>
</evidence>
<dbReference type="InterPro" id="IPR000515">
    <property type="entry name" value="MetI-like"/>
</dbReference>
<comment type="subcellular location">
    <subcellularLocation>
        <location evidence="1 7">Cell membrane</location>
        <topology evidence="1 7">Multi-pass membrane protein</topology>
    </subcellularLocation>
</comment>
<dbReference type="Gene3D" id="1.10.3720.10">
    <property type="entry name" value="MetI-like"/>
    <property type="match status" value="1"/>
</dbReference>
<dbReference type="PROSITE" id="PS50928">
    <property type="entry name" value="ABC_TM1"/>
    <property type="match status" value="1"/>
</dbReference>
<feature type="transmembrane region" description="Helical" evidence="7">
    <location>
        <begin position="167"/>
        <end position="195"/>
    </location>
</feature>
<dbReference type="EMBL" id="JBHUCX010000020">
    <property type="protein sequence ID" value="MFD1674556.1"/>
    <property type="molecule type" value="Genomic_DNA"/>
</dbReference>
<keyword evidence="5 7" id="KW-1133">Transmembrane helix</keyword>
<feature type="transmembrane region" description="Helical" evidence="7">
    <location>
        <begin position="118"/>
        <end position="139"/>
    </location>
</feature>
<keyword evidence="4 7" id="KW-0812">Transmembrane</keyword>
<comment type="caution">
    <text evidence="9">The sequence shown here is derived from an EMBL/GenBank/DDBJ whole genome shotgun (WGS) entry which is preliminary data.</text>
</comment>
<name>A0ABW4JFW8_9BACL</name>
<evidence type="ECO:0000313" key="9">
    <source>
        <dbReference type="EMBL" id="MFD1674556.1"/>
    </source>
</evidence>
<evidence type="ECO:0000256" key="3">
    <source>
        <dbReference type="ARBA" id="ARBA00022475"/>
    </source>
</evidence>
<evidence type="ECO:0000256" key="7">
    <source>
        <dbReference type="RuleBase" id="RU363032"/>
    </source>
</evidence>
<dbReference type="SUPFAM" id="SSF160964">
    <property type="entry name" value="MalF N-terminal region-like"/>
    <property type="match status" value="1"/>
</dbReference>
<feature type="transmembrane region" description="Helical" evidence="7">
    <location>
        <begin position="22"/>
        <end position="42"/>
    </location>
</feature>
<evidence type="ECO:0000259" key="8">
    <source>
        <dbReference type="PROSITE" id="PS50928"/>
    </source>
</evidence>
<evidence type="ECO:0000256" key="4">
    <source>
        <dbReference type="ARBA" id="ARBA00022692"/>
    </source>
</evidence>
<dbReference type="PANTHER" id="PTHR43227:SF11">
    <property type="entry name" value="BLL4140 PROTEIN"/>
    <property type="match status" value="1"/>
</dbReference>
<comment type="similarity">
    <text evidence="7">Belongs to the binding-protein-dependent transport system permease family.</text>
</comment>
<sequence length="304" mass="34131">MGTPSTIVQLSKPSKGIKNHKAWLAWLLLAPGIILLMMWSYYPSIYALWLGFTNASPGNPGKFIGLQNYIQLLNGPGFWDSVYRSLEYLIVVPVMMIVPLLAAVLMNQKLPLTTLFRGIFFVPVVISMVVVGIVFNELFSTTGFLNDVMFSLKLINSPVPFLSNKNIAIFSVMFVTAWKGIGYYMIIFLAGLQSIPEELYDAASMDGATFMQRVRYIIIPSIWPFMIYVMIAATLSAMSVFTEIYTLTGGGPLQSTTTMLVYVYQQAFSQYKFGYSAAAGNFIWLILILMSLAEFWLSSRRYSK</sequence>
<keyword evidence="2 7" id="KW-0813">Transport</keyword>
<evidence type="ECO:0000256" key="1">
    <source>
        <dbReference type="ARBA" id="ARBA00004651"/>
    </source>
</evidence>
<keyword evidence="3" id="KW-1003">Cell membrane</keyword>
<keyword evidence="10" id="KW-1185">Reference proteome</keyword>
<accession>A0ABW4JFW8</accession>
<dbReference type="Pfam" id="PF00528">
    <property type="entry name" value="BPD_transp_1"/>
    <property type="match status" value="1"/>
</dbReference>
<evidence type="ECO:0000256" key="5">
    <source>
        <dbReference type="ARBA" id="ARBA00022989"/>
    </source>
</evidence>
<dbReference type="InterPro" id="IPR050809">
    <property type="entry name" value="UgpAE/MalFG_permease"/>
</dbReference>
<feature type="domain" description="ABC transmembrane type-1" evidence="8">
    <location>
        <begin position="82"/>
        <end position="294"/>
    </location>
</feature>
<gene>
    <name evidence="9" type="ORF">ACFSB2_07525</name>
</gene>
<keyword evidence="6 7" id="KW-0472">Membrane</keyword>
<organism evidence="9 10">
    <name type="scientific">Alicyclobacillus fodiniaquatilis</name>
    <dbReference type="NCBI Taxonomy" id="1661150"/>
    <lineage>
        <taxon>Bacteria</taxon>
        <taxon>Bacillati</taxon>
        <taxon>Bacillota</taxon>
        <taxon>Bacilli</taxon>
        <taxon>Bacillales</taxon>
        <taxon>Alicyclobacillaceae</taxon>
        <taxon>Alicyclobacillus</taxon>
    </lineage>
</organism>
<protein>
    <submittedName>
        <fullName evidence="9">Carbohydrate ABC transporter permease</fullName>
    </submittedName>
</protein>
<reference evidence="10" key="1">
    <citation type="journal article" date="2019" name="Int. J. Syst. Evol. Microbiol.">
        <title>The Global Catalogue of Microorganisms (GCM) 10K type strain sequencing project: providing services to taxonomists for standard genome sequencing and annotation.</title>
        <authorList>
            <consortium name="The Broad Institute Genomics Platform"/>
            <consortium name="The Broad Institute Genome Sequencing Center for Infectious Disease"/>
            <person name="Wu L."/>
            <person name="Ma J."/>
        </authorList>
    </citation>
    <scope>NUCLEOTIDE SEQUENCE [LARGE SCALE GENOMIC DNA]</scope>
    <source>
        <strain evidence="10">CGMCC 1.12286</strain>
    </source>
</reference>
<dbReference type="CDD" id="cd06261">
    <property type="entry name" value="TM_PBP2"/>
    <property type="match status" value="1"/>
</dbReference>
<dbReference type="SUPFAM" id="SSF161098">
    <property type="entry name" value="MetI-like"/>
    <property type="match status" value="1"/>
</dbReference>
<dbReference type="Proteomes" id="UP001597079">
    <property type="component" value="Unassembled WGS sequence"/>
</dbReference>
<feature type="transmembrane region" description="Helical" evidence="7">
    <location>
        <begin position="88"/>
        <end position="106"/>
    </location>
</feature>
<dbReference type="RefSeq" id="WP_377942421.1">
    <property type="nucleotide sequence ID" value="NZ_JBHUCX010000020.1"/>
</dbReference>
<feature type="transmembrane region" description="Helical" evidence="7">
    <location>
        <begin position="216"/>
        <end position="241"/>
    </location>
</feature>
<evidence type="ECO:0000256" key="6">
    <source>
        <dbReference type="ARBA" id="ARBA00023136"/>
    </source>
</evidence>
<dbReference type="InterPro" id="IPR035906">
    <property type="entry name" value="MetI-like_sf"/>
</dbReference>